<keyword evidence="1" id="KW-0812">Transmembrane</keyword>
<accession>A0A6N4WBI8</accession>
<dbReference type="RefSeq" id="WP_246224482.1">
    <property type="nucleotide sequence ID" value="NZ_AP022620.1"/>
</dbReference>
<evidence type="ECO:0000256" key="1">
    <source>
        <dbReference type="SAM" id="Phobius"/>
    </source>
</evidence>
<gene>
    <name evidence="2" type="ORF">MANY_46870</name>
</gene>
<proteinExistence type="predicted"/>
<dbReference type="Proteomes" id="UP000467249">
    <property type="component" value="Chromosome"/>
</dbReference>
<evidence type="ECO:0000313" key="2">
    <source>
        <dbReference type="EMBL" id="BBZ79350.1"/>
    </source>
</evidence>
<dbReference type="KEGG" id="many:MANY_46870"/>
<keyword evidence="1" id="KW-1133">Transmembrane helix</keyword>
<feature type="transmembrane region" description="Helical" evidence="1">
    <location>
        <begin position="71"/>
        <end position="93"/>
    </location>
</feature>
<keyword evidence="1" id="KW-0472">Membrane</keyword>
<reference evidence="2 3" key="1">
    <citation type="journal article" date="2019" name="Emerg. Microbes Infect.">
        <title>Comprehensive subspecies identification of 175 nontuberculous mycobacteria species based on 7547 genomic profiles.</title>
        <authorList>
            <person name="Matsumoto Y."/>
            <person name="Kinjo T."/>
            <person name="Motooka D."/>
            <person name="Nabeya D."/>
            <person name="Jung N."/>
            <person name="Uechi K."/>
            <person name="Horii T."/>
            <person name="Iida T."/>
            <person name="Fujita J."/>
            <person name="Nakamura S."/>
        </authorList>
    </citation>
    <scope>NUCLEOTIDE SEQUENCE [LARGE SCALE GENOMIC DNA]</scope>
    <source>
        <strain evidence="2 3">JCM 30275</strain>
    </source>
</reference>
<feature type="transmembrane region" description="Helical" evidence="1">
    <location>
        <begin position="9"/>
        <end position="31"/>
    </location>
</feature>
<name>A0A6N4WBI8_9MYCO</name>
<dbReference type="AlphaFoldDB" id="A0A6N4WBI8"/>
<sequence length="94" mass="10062">MSTTKVTEAVVAAIGGFVIGHILWLIGISIATSAYRVNFWVLVLAALIAVASVAVGWLARRMYQRKQLVAAAFLAFLPISPVAFTLIVLGVTYL</sequence>
<organism evidence="2 3">
    <name type="scientific">Mycolicibacterium anyangense</name>
    <dbReference type="NCBI Taxonomy" id="1431246"/>
    <lineage>
        <taxon>Bacteria</taxon>
        <taxon>Bacillati</taxon>
        <taxon>Actinomycetota</taxon>
        <taxon>Actinomycetes</taxon>
        <taxon>Mycobacteriales</taxon>
        <taxon>Mycobacteriaceae</taxon>
        <taxon>Mycolicibacterium</taxon>
    </lineage>
</organism>
<feature type="transmembrane region" description="Helical" evidence="1">
    <location>
        <begin position="37"/>
        <end position="59"/>
    </location>
</feature>
<keyword evidence="3" id="KW-1185">Reference proteome</keyword>
<dbReference type="EMBL" id="AP022620">
    <property type="protein sequence ID" value="BBZ79350.1"/>
    <property type="molecule type" value="Genomic_DNA"/>
</dbReference>
<protein>
    <submittedName>
        <fullName evidence="2">Uncharacterized protein</fullName>
    </submittedName>
</protein>
<evidence type="ECO:0000313" key="3">
    <source>
        <dbReference type="Proteomes" id="UP000467249"/>
    </source>
</evidence>